<evidence type="ECO:0000313" key="7">
    <source>
        <dbReference type="RefSeq" id="XP_027199541.1"/>
    </source>
</evidence>
<comment type="similarity">
    <text evidence="5">Belongs to the Orn/Lys/Arg decarboxylase class-II family.</text>
</comment>
<dbReference type="InterPro" id="IPR002986">
    <property type="entry name" value="DAP_deCOOHase_LysA"/>
</dbReference>
<dbReference type="Proteomes" id="UP000515146">
    <property type="component" value="Unplaced"/>
</dbReference>
<dbReference type="GO" id="GO:0009089">
    <property type="term" value="P:lysine biosynthetic process via diaminopimelate"/>
    <property type="evidence" value="ECO:0007669"/>
    <property type="project" value="InterPro"/>
</dbReference>
<keyword evidence="6" id="KW-1185">Reference proteome</keyword>
<dbReference type="InParanoid" id="A0A6P6Y3B4"/>
<dbReference type="InterPro" id="IPR009006">
    <property type="entry name" value="Ala_racemase/Decarboxylase_C"/>
</dbReference>
<proteinExistence type="inferred from homology"/>
<name>A0A6P6Y3B4_DERPT</name>
<keyword evidence="3" id="KW-0663">Pyridoxal phosphate</keyword>
<dbReference type="KEGG" id="dpte:113793679"/>
<evidence type="ECO:0000313" key="6">
    <source>
        <dbReference type="Proteomes" id="UP000515146"/>
    </source>
</evidence>
<protein>
    <submittedName>
        <fullName evidence="7">Uncharacterized protein LOC113793679</fullName>
    </submittedName>
</protein>
<evidence type="ECO:0000256" key="2">
    <source>
        <dbReference type="ARBA" id="ARBA00022793"/>
    </source>
</evidence>
<dbReference type="OMA" id="CDVYYAG"/>
<dbReference type="RefSeq" id="XP_027199541.1">
    <property type="nucleotide sequence ID" value="XM_027343740.1"/>
</dbReference>
<dbReference type="InterPro" id="IPR022643">
    <property type="entry name" value="De-COase2_C"/>
</dbReference>
<dbReference type="PRINTS" id="PR01181">
    <property type="entry name" value="DAPDCRBXLASE"/>
</dbReference>
<evidence type="ECO:0000256" key="1">
    <source>
        <dbReference type="ARBA" id="ARBA00001933"/>
    </source>
</evidence>
<dbReference type="PANTHER" id="PTHR43727">
    <property type="entry name" value="DIAMINOPIMELATE DECARBOXYLASE"/>
    <property type="match status" value="1"/>
</dbReference>
<dbReference type="SUPFAM" id="SSF51419">
    <property type="entry name" value="PLP-binding barrel"/>
    <property type="match status" value="1"/>
</dbReference>
<comment type="cofactor">
    <cofactor evidence="1">
        <name>pyridoxal 5'-phosphate</name>
        <dbReference type="ChEBI" id="CHEBI:597326"/>
    </cofactor>
</comment>
<evidence type="ECO:0000256" key="5">
    <source>
        <dbReference type="RuleBase" id="RU003737"/>
    </source>
</evidence>
<evidence type="ECO:0000256" key="4">
    <source>
        <dbReference type="ARBA" id="ARBA00023239"/>
    </source>
</evidence>
<dbReference type="Gene3D" id="2.40.37.10">
    <property type="entry name" value="Lyase, Ornithine Decarboxylase, Chain A, domain 1"/>
    <property type="match status" value="2"/>
</dbReference>
<dbReference type="InterPro" id="IPR029066">
    <property type="entry name" value="PLP-binding_barrel"/>
</dbReference>
<dbReference type="OrthoDB" id="5034579at2759"/>
<dbReference type="SUPFAM" id="SSF50621">
    <property type="entry name" value="Alanine racemase C-terminal domain-like"/>
    <property type="match status" value="1"/>
</dbReference>
<dbReference type="Gene3D" id="3.20.20.10">
    <property type="entry name" value="Alanine racemase"/>
    <property type="match status" value="1"/>
</dbReference>
<dbReference type="CDD" id="cd06828">
    <property type="entry name" value="PLPDE_III_DapDC"/>
    <property type="match status" value="1"/>
</dbReference>
<organism evidence="6 7">
    <name type="scientific">Dermatophagoides pteronyssinus</name>
    <name type="common">European house dust mite</name>
    <dbReference type="NCBI Taxonomy" id="6956"/>
    <lineage>
        <taxon>Eukaryota</taxon>
        <taxon>Metazoa</taxon>
        <taxon>Ecdysozoa</taxon>
        <taxon>Arthropoda</taxon>
        <taxon>Chelicerata</taxon>
        <taxon>Arachnida</taxon>
        <taxon>Acari</taxon>
        <taxon>Acariformes</taxon>
        <taxon>Sarcoptiformes</taxon>
        <taxon>Astigmata</taxon>
        <taxon>Psoroptidia</taxon>
        <taxon>Analgoidea</taxon>
        <taxon>Pyroglyphidae</taxon>
        <taxon>Dermatophagoidinae</taxon>
        <taxon>Dermatophagoides</taxon>
    </lineage>
</organism>
<dbReference type="PRINTS" id="PR01179">
    <property type="entry name" value="ODADCRBXLASE"/>
</dbReference>
<gene>
    <name evidence="7" type="primary">LOC113793679</name>
</gene>
<accession>A0A6P6Y3B4</accession>
<dbReference type="Pfam" id="PF02784">
    <property type="entry name" value="Orn_Arg_deC_N"/>
    <property type="match status" value="1"/>
</dbReference>
<sequence>MAEKEDGGFIGQIRRLSRRLSGNILSADPKDVRAYMARNESKRSIYSYDNEDQLRVGGILLKDLAEEFGTPLYIYDINRIYDNYNLLAGVLKKKNFLLSYSVRANSNLAVLNILSRLGSGFDVASGGEIARCLAAGVDPSRITFSGCGKTQDEIDFAIKSGIYCINAEAWDELNRIESVCVKYNKIQNVSIRINADTHSEGTMSPGSQHGHSITTQSKYGVPLADALEIYSRVKASSTMRIKGISCRVGTHVTHLESYLEIRDKLLHLADELRQESKICVEHLDFGGEFVGNLNAMNADATEISNWIEKIASPILERGLKLVLDPGINFMADAGVLLTKIEYIKTNTCHSKQESFSGTTSPRTGSFISSHGPHYHLKHQFAKRTFAVVDAGFNDFARTAMLGQSHHIVPVHQQQAVMVGGITSDFKYDIVGPITDAADVFCRDFTLNHKLSAGEYLIISDAGSYGSSMSSNFQSRNKSAEILIIERQPIVIRERQKYEEQYSNEKLVPELKLNSSKIIEEAESQEELIEESPDTNVEVDVGGGDNETTDDKKE</sequence>
<dbReference type="GO" id="GO:0008836">
    <property type="term" value="F:diaminopimelate decarboxylase activity"/>
    <property type="evidence" value="ECO:0007669"/>
    <property type="project" value="InterPro"/>
</dbReference>
<keyword evidence="4" id="KW-0456">Lyase</keyword>
<dbReference type="InterPro" id="IPR000183">
    <property type="entry name" value="Orn/DAP/Arg_de-COase"/>
</dbReference>
<dbReference type="AlphaFoldDB" id="A0A6P6Y3B4"/>
<evidence type="ECO:0000256" key="3">
    <source>
        <dbReference type="ARBA" id="ARBA00022898"/>
    </source>
</evidence>
<dbReference type="InterPro" id="IPR022644">
    <property type="entry name" value="De-COase2_N"/>
</dbReference>
<keyword evidence="2" id="KW-0210">Decarboxylase</keyword>
<dbReference type="PANTHER" id="PTHR43727:SF2">
    <property type="entry name" value="GROUP IV DECARBOXYLASE"/>
    <property type="match status" value="1"/>
</dbReference>
<reference evidence="7" key="1">
    <citation type="submission" date="2025-08" db="UniProtKB">
        <authorList>
            <consortium name="RefSeq"/>
        </authorList>
    </citation>
    <scope>IDENTIFICATION</scope>
    <source>
        <strain evidence="7">Airmid</strain>
    </source>
</reference>
<dbReference type="Pfam" id="PF00278">
    <property type="entry name" value="Orn_DAP_Arg_deC"/>
    <property type="match status" value="1"/>
</dbReference>